<name>A0AAW1DRP4_9HEMI</name>
<dbReference type="CDD" id="cd06661">
    <property type="entry name" value="GGCT_like"/>
    <property type="match status" value="1"/>
</dbReference>
<dbReference type="AlphaFoldDB" id="A0AAW1DRP4"/>
<sequence>MSGKKILYWAYCANMLANRMECCVHKSVKRLEPAQLKDHILAYGRFSPQWYGTLPTIIKYPNGEVWGSIWELDESHQKLLDELQGVNAGIYEPIKIEVVAHRGVVNALTYKLVENPPKPEKKYGIPLKKYRPSKIYKEQMIAGAVESCLPLYYRKQLLRMPDNGYTGSVLPVFDDRV</sequence>
<protein>
    <recommendedName>
        <fullName evidence="1">gamma-glutamylcyclotransferase</fullName>
        <ecNumber evidence="1">4.3.2.9</ecNumber>
    </recommendedName>
</protein>
<dbReference type="GO" id="GO:0003839">
    <property type="term" value="F:gamma-glutamylcyclotransferase activity"/>
    <property type="evidence" value="ECO:0007669"/>
    <property type="project" value="UniProtKB-EC"/>
</dbReference>
<evidence type="ECO:0000256" key="2">
    <source>
        <dbReference type="ARBA" id="ARBA00023239"/>
    </source>
</evidence>
<dbReference type="SUPFAM" id="SSF110857">
    <property type="entry name" value="Gamma-glutamyl cyclotransferase-like"/>
    <property type="match status" value="1"/>
</dbReference>
<gene>
    <name evidence="4" type="ORF">O3M35_005888</name>
</gene>
<proteinExistence type="predicted"/>
<feature type="binding site" evidence="3">
    <location>
        <position position="136"/>
    </location>
    <ligand>
        <name>substrate</name>
    </ligand>
</feature>
<evidence type="ECO:0000256" key="1">
    <source>
        <dbReference type="ARBA" id="ARBA00012346"/>
    </source>
</evidence>
<dbReference type="InterPro" id="IPR013024">
    <property type="entry name" value="GGCT-like"/>
</dbReference>
<reference evidence="4 5" key="1">
    <citation type="submission" date="2022-12" db="EMBL/GenBank/DDBJ databases">
        <title>Chromosome-level genome assembly of true bugs.</title>
        <authorList>
            <person name="Ma L."/>
            <person name="Li H."/>
        </authorList>
    </citation>
    <scope>NUCLEOTIDE SEQUENCE [LARGE SCALE GENOMIC DNA]</scope>
    <source>
        <strain evidence="4">Lab_2022b</strain>
    </source>
</reference>
<dbReference type="EMBL" id="JAPXFL010000002">
    <property type="protein sequence ID" value="KAK9511314.1"/>
    <property type="molecule type" value="Genomic_DNA"/>
</dbReference>
<dbReference type="InterPro" id="IPR017939">
    <property type="entry name" value="G-Glutamylcylcotransferase"/>
</dbReference>
<evidence type="ECO:0000256" key="3">
    <source>
        <dbReference type="PIRSR" id="PIRSR617939-2"/>
    </source>
</evidence>
<organism evidence="4 5">
    <name type="scientific">Rhynocoris fuscipes</name>
    <dbReference type="NCBI Taxonomy" id="488301"/>
    <lineage>
        <taxon>Eukaryota</taxon>
        <taxon>Metazoa</taxon>
        <taxon>Ecdysozoa</taxon>
        <taxon>Arthropoda</taxon>
        <taxon>Hexapoda</taxon>
        <taxon>Insecta</taxon>
        <taxon>Pterygota</taxon>
        <taxon>Neoptera</taxon>
        <taxon>Paraneoptera</taxon>
        <taxon>Hemiptera</taxon>
        <taxon>Heteroptera</taxon>
        <taxon>Panheteroptera</taxon>
        <taxon>Cimicomorpha</taxon>
        <taxon>Reduviidae</taxon>
        <taxon>Harpactorinae</taxon>
        <taxon>Harpactorini</taxon>
        <taxon>Rhynocoris</taxon>
    </lineage>
</organism>
<accession>A0AAW1DRP4</accession>
<dbReference type="PANTHER" id="PTHR12935:SF0">
    <property type="entry name" value="GAMMA-GLUTAMYLCYCLOTRANSFERASE"/>
    <property type="match status" value="1"/>
</dbReference>
<dbReference type="PANTHER" id="PTHR12935">
    <property type="entry name" value="GAMMA-GLUTAMYLCYCLOTRANSFERASE"/>
    <property type="match status" value="1"/>
</dbReference>
<keyword evidence="2" id="KW-0456">Lyase</keyword>
<dbReference type="Proteomes" id="UP001461498">
    <property type="component" value="Unassembled WGS sequence"/>
</dbReference>
<comment type="caution">
    <text evidence="4">The sequence shown here is derived from an EMBL/GenBank/DDBJ whole genome shotgun (WGS) entry which is preliminary data.</text>
</comment>
<keyword evidence="5" id="KW-1185">Reference proteome</keyword>
<evidence type="ECO:0000313" key="5">
    <source>
        <dbReference type="Proteomes" id="UP001461498"/>
    </source>
</evidence>
<dbReference type="Pfam" id="PF13772">
    <property type="entry name" value="AIG2_2"/>
    <property type="match status" value="1"/>
</dbReference>
<dbReference type="EC" id="4.3.2.9" evidence="1"/>
<dbReference type="Gene3D" id="3.10.490.10">
    <property type="entry name" value="Gamma-glutamyl cyclotransferase-like"/>
    <property type="match status" value="1"/>
</dbReference>
<evidence type="ECO:0000313" key="4">
    <source>
        <dbReference type="EMBL" id="KAK9511314.1"/>
    </source>
</evidence>
<dbReference type="InterPro" id="IPR036568">
    <property type="entry name" value="GGCT-like_sf"/>
</dbReference>